<dbReference type="InterPro" id="IPR025751">
    <property type="entry name" value="RsbRD_N_dom"/>
</dbReference>
<dbReference type="Pfam" id="PF14361">
    <property type="entry name" value="RsbRD_N"/>
    <property type="match status" value="1"/>
</dbReference>
<evidence type="ECO:0000313" key="3">
    <source>
        <dbReference type="EMBL" id="PCK24405.1"/>
    </source>
</evidence>
<dbReference type="Pfam" id="PF13556">
    <property type="entry name" value="HTH_30"/>
    <property type="match status" value="1"/>
</dbReference>
<feature type="domain" description="PucR C-terminal helix-turn-helix" evidence="1">
    <location>
        <begin position="343"/>
        <end position="393"/>
    </location>
</feature>
<protein>
    <submittedName>
        <fullName evidence="3">Uncharacterized protein</fullName>
    </submittedName>
</protein>
<gene>
    <name evidence="3" type="ORF">CHR55_25790</name>
</gene>
<name>A0A2A5J487_RHOSG</name>
<evidence type="ECO:0000259" key="1">
    <source>
        <dbReference type="Pfam" id="PF13556"/>
    </source>
</evidence>
<organism evidence="3 4">
    <name type="scientific">Rhodococcus qingshengii</name>
    <dbReference type="NCBI Taxonomy" id="334542"/>
    <lineage>
        <taxon>Bacteria</taxon>
        <taxon>Bacillati</taxon>
        <taxon>Actinomycetota</taxon>
        <taxon>Actinomycetes</taxon>
        <taxon>Mycobacteriales</taxon>
        <taxon>Nocardiaceae</taxon>
        <taxon>Rhodococcus</taxon>
        <taxon>Rhodococcus erythropolis group</taxon>
    </lineage>
</organism>
<dbReference type="EMBL" id="NOVD01000030">
    <property type="protein sequence ID" value="PCK24405.1"/>
    <property type="molecule type" value="Genomic_DNA"/>
</dbReference>
<evidence type="ECO:0000259" key="2">
    <source>
        <dbReference type="Pfam" id="PF14361"/>
    </source>
</evidence>
<dbReference type="PANTHER" id="PTHR33744">
    <property type="entry name" value="CARBOHYDRATE DIACID REGULATOR"/>
    <property type="match status" value="1"/>
</dbReference>
<reference evidence="3 4" key="1">
    <citation type="submission" date="2017-07" db="EMBL/GenBank/DDBJ databases">
        <title>Draft sequence of Rhodococcus enclensis 23b-28.</title>
        <authorList>
            <person name="Besaury L."/>
            <person name="Sancelme M."/>
            <person name="Amato P."/>
            <person name="Lallement A."/>
            <person name="Delort A.-M."/>
        </authorList>
    </citation>
    <scope>NUCLEOTIDE SEQUENCE [LARGE SCALE GENOMIC DNA]</scope>
    <source>
        <strain evidence="3 4">23b-28</strain>
    </source>
</reference>
<dbReference type="InterPro" id="IPR042070">
    <property type="entry name" value="PucR_C-HTH_sf"/>
</dbReference>
<evidence type="ECO:0000313" key="4">
    <source>
        <dbReference type="Proteomes" id="UP000230886"/>
    </source>
</evidence>
<accession>A0A2A5J487</accession>
<sequence>MPYSDLVNHFAPSRPGNEPDARDSGRWQELLDSLDVAELTDTFVKRVASIAGYDSSPLPTSEIERTGRMAFSAMLQGLRAGGLPDFVPVANDVGISRARAGIPITSLMTAIRLDYNVLWEALTSASSPRDAELLVRHTWIVLRTVDEYAAQTQGAYMAERERMLREESSALQGRIANLFQDPRSTDTDQLDAIAAELRIPQRAPLLVIGAAGDDIPALRVFISETERSGRTVYTHYLGDVLIAFTRRFDLDGPQATDVGRNLLKLRVGIVNADTGLSALRAAANTARALTRTITSEDHAALTWDRGWARLAKLGLQESGSGLLTDVDDALVTCGDAERVRLEECVRSYMKTGSIGESANELFCHRNTVSNRLHRFAKLTGLDPTIPEQSARLVVGWA</sequence>
<feature type="domain" description="RsbT co-antagonist protein RsbRD N-terminal" evidence="2">
    <location>
        <begin position="38"/>
        <end position="170"/>
    </location>
</feature>
<dbReference type="Gene3D" id="1.10.10.2840">
    <property type="entry name" value="PucR C-terminal helix-turn-helix domain"/>
    <property type="match status" value="1"/>
</dbReference>
<dbReference type="AlphaFoldDB" id="A0A2A5J487"/>
<dbReference type="InterPro" id="IPR025736">
    <property type="entry name" value="PucR_C-HTH_dom"/>
</dbReference>
<proteinExistence type="predicted"/>
<dbReference type="InterPro" id="IPR051448">
    <property type="entry name" value="CdaR-like_regulators"/>
</dbReference>
<comment type="caution">
    <text evidence="3">The sequence shown here is derived from an EMBL/GenBank/DDBJ whole genome shotgun (WGS) entry which is preliminary data.</text>
</comment>
<dbReference type="Proteomes" id="UP000230886">
    <property type="component" value="Unassembled WGS sequence"/>
</dbReference>